<name>A0A4Y2TLY7_ARAVE</name>
<comment type="caution">
    <text evidence="1">The sequence shown here is derived from an EMBL/GenBank/DDBJ whole genome shotgun (WGS) entry which is preliminary data.</text>
</comment>
<dbReference type="AlphaFoldDB" id="A0A4Y2TLY7"/>
<dbReference type="Pfam" id="PF03564">
    <property type="entry name" value="DUF1759"/>
    <property type="match status" value="1"/>
</dbReference>
<accession>A0A4Y2TLY7</accession>
<dbReference type="EMBL" id="BGPR01028955">
    <property type="protein sequence ID" value="GBO00437.1"/>
    <property type="molecule type" value="Genomic_DNA"/>
</dbReference>
<organism evidence="1 2">
    <name type="scientific">Araneus ventricosus</name>
    <name type="common">Orbweaver spider</name>
    <name type="synonym">Epeira ventricosa</name>
    <dbReference type="NCBI Taxonomy" id="182803"/>
    <lineage>
        <taxon>Eukaryota</taxon>
        <taxon>Metazoa</taxon>
        <taxon>Ecdysozoa</taxon>
        <taxon>Arthropoda</taxon>
        <taxon>Chelicerata</taxon>
        <taxon>Arachnida</taxon>
        <taxon>Araneae</taxon>
        <taxon>Araneomorphae</taxon>
        <taxon>Entelegynae</taxon>
        <taxon>Araneoidea</taxon>
        <taxon>Araneidae</taxon>
        <taxon>Araneus</taxon>
    </lineage>
</organism>
<keyword evidence="2" id="KW-1185">Reference proteome</keyword>
<reference evidence="1 2" key="1">
    <citation type="journal article" date="2019" name="Sci. Rep.">
        <title>Orb-weaving spider Araneus ventricosus genome elucidates the spidroin gene catalogue.</title>
        <authorList>
            <person name="Kono N."/>
            <person name="Nakamura H."/>
            <person name="Ohtoshi R."/>
            <person name="Moran D.A.P."/>
            <person name="Shinohara A."/>
            <person name="Yoshida Y."/>
            <person name="Fujiwara M."/>
            <person name="Mori M."/>
            <person name="Tomita M."/>
            <person name="Arakawa K."/>
        </authorList>
    </citation>
    <scope>NUCLEOTIDE SEQUENCE [LARGE SCALE GENOMIC DNA]</scope>
</reference>
<evidence type="ECO:0000313" key="2">
    <source>
        <dbReference type="Proteomes" id="UP000499080"/>
    </source>
</evidence>
<dbReference type="InterPro" id="IPR005312">
    <property type="entry name" value="DUF1759"/>
</dbReference>
<sequence>MPTENHDGVSLAPEFFPETLTRELRYIISSAQREARFWFSVDILSLKENGCDTVKNTTKIAPYVVYDFAKSIEEELINEAPNVNQLSIWKVQIENKSTRLEKRQTEITDLIFKDKDVERAYEEVFLSAEKYRYKFSDLCAQIQRLSRKKTETKVLSEKRKFKLRKIELKKFTGDTKEYLSFWSQFRKIHADTSIPNEDKMQCLLQAVVPKTKATPVVESFPDTDENYPKADAKLRKRFDHDDLLVQAIR</sequence>
<dbReference type="Proteomes" id="UP000499080">
    <property type="component" value="Unassembled WGS sequence"/>
</dbReference>
<evidence type="ECO:0000313" key="1">
    <source>
        <dbReference type="EMBL" id="GBO00437.1"/>
    </source>
</evidence>
<gene>
    <name evidence="1" type="ORF">AVEN_133049_1</name>
</gene>
<proteinExistence type="predicted"/>
<protein>
    <submittedName>
        <fullName evidence="1">Uncharacterized protein</fullName>
    </submittedName>
</protein>